<dbReference type="Pfam" id="PF06808">
    <property type="entry name" value="DctM"/>
    <property type="match status" value="1"/>
</dbReference>
<dbReference type="EMBL" id="FOXU01000004">
    <property type="protein sequence ID" value="SFQ51353.1"/>
    <property type="molecule type" value="Genomic_DNA"/>
</dbReference>
<evidence type="ECO:0000256" key="6">
    <source>
        <dbReference type="ARBA" id="ARBA00023136"/>
    </source>
</evidence>
<evidence type="ECO:0000256" key="2">
    <source>
        <dbReference type="ARBA" id="ARBA00022475"/>
    </source>
</evidence>
<dbReference type="InterPro" id="IPR010656">
    <property type="entry name" value="DctM"/>
</dbReference>
<keyword evidence="2" id="KW-1003">Cell membrane</keyword>
<feature type="transmembrane region" description="Helical" evidence="7">
    <location>
        <begin position="94"/>
        <end position="118"/>
    </location>
</feature>
<feature type="transmembrane region" description="Helical" evidence="7">
    <location>
        <begin position="171"/>
        <end position="193"/>
    </location>
</feature>
<proteinExistence type="predicted"/>
<organism evidence="9 10">
    <name type="scientific">Psychrobacillus psychrotolerans</name>
    <dbReference type="NCBI Taxonomy" id="126156"/>
    <lineage>
        <taxon>Bacteria</taxon>
        <taxon>Bacillati</taxon>
        <taxon>Bacillota</taxon>
        <taxon>Bacilli</taxon>
        <taxon>Bacillales</taxon>
        <taxon>Bacillaceae</taxon>
        <taxon>Psychrobacillus</taxon>
    </lineage>
</organism>
<feature type="transmembrane region" description="Helical" evidence="7">
    <location>
        <begin position="221"/>
        <end position="242"/>
    </location>
</feature>
<feature type="domain" description="TRAP C4-dicarboxylate transport system permease DctM subunit" evidence="8">
    <location>
        <begin position="8"/>
        <end position="424"/>
    </location>
</feature>
<dbReference type="GO" id="GO:0022857">
    <property type="term" value="F:transmembrane transporter activity"/>
    <property type="evidence" value="ECO:0007669"/>
    <property type="project" value="TreeGrafter"/>
</dbReference>
<evidence type="ECO:0000313" key="10">
    <source>
        <dbReference type="Proteomes" id="UP000198734"/>
    </source>
</evidence>
<evidence type="ECO:0000256" key="5">
    <source>
        <dbReference type="ARBA" id="ARBA00022989"/>
    </source>
</evidence>
<gene>
    <name evidence="9" type="ORF">SAMN05421670_2385</name>
</gene>
<dbReference type="PANTHER" id="PTHR33362:SF5">
    <property type="entry name" value="C4-DICARBOXYLATE TRAP TRANSPORTER LARGE PERMEASE PROTEIN DCTM"/>
    <property type="match status" value="1"/>
</dbReference>
<dbReference type="Proteomes" id="UP000198734">
    <property type="component" value="Unassembled WGS sequence"/>
</dbReference>
<feature type="transmembrane region" description="Helical" evidence="7">
    <location>
        <begin position="279"/>
        <end position="300"/>
    </location>
</feature>
<reference evidence="10" key="1">
    <citation type="submission" date="2016-10" db="EMBL/GenBank/DDBJ databases">
        <authorList>
            <person name="Varghese N."/>
            <person name="Submissions S."/>
        </authorList>
    </citation>
    <scope>NUCLEOTIDE SEQUENCE [LARGE SCALE GENOMIC DNA]</scope>
    <source>
        <strain evidence="10">DSM 11706</strain>
    </source>
</reference>
<evidence type="ECO:0000256" key="3">
    <source>
        <dbReference type="ARBA" id="ARBA00022519"/>
    </source>
</evidence>
<dbReference type="AlphaFoldDB" id="A0A1I5Z4E9"/>
<feature type="transmembrane region" description="Helical" evidence="7">
    <location>
        <begin position="6"/>
        <end position="34"/>
    </location>
</feature>
<evidence type="ECO:0000256" key="4">
    <source>
        <dbReference type="ARBA" id="ARBA00022692"/>
    </source>
</evidence>
<evidence type="ECO:0000256" key="7">
    <source>
        <dbReference type="SAM" id="Phobius"/>
    </source>
</evidence>
<feature type="transmembrane region" description="Helical" evidence="7">
    <location>
        <begin position="248"/>
        <end position="267"/>
    </location>
</feature>
<feature type="transmembrane region" description="Helical" evidence="7">
    <location>
        <begin position="139"/>
        <end position="165"/>
    </location>
</feature>
<keyword evidence="5 7" id="KW-1133">Transmembrane helix</keyword>
<accession>A0A1I5Z4E9</accession>
<dbReference type="STRING" id="126156.SAMN05421670_2385"/>
<feature type="transmembrane region" description="Helical" evidence="7">
    <location>
        <begin position="363"/>
        <end position="387"/>
    </location>
</feature>
<dbReference type="PIRSF" id="PIRSF006066">
    <property type="entry name" value="HI0050"/>
    <property type="match status" value="1"/>
</dbReference>
<feature type="transmembrane region" description="Helical" evidence="7">
    <location>
        <begin position="407"/>
        <end position="429"/>
    </location>
</feature>
<comment type="subcellular location">
    <subcellularLocation>
        <location evidence="1">Cell inner membrane</location>
        <topology evidence="1">Multi-pass membrane protein</topology>
    </subcellularLocation>
</comment>
<protein>
    <submittedName>
        <fullName evidence="9">C4-dicarboxylate transporter, DctM subunit</fullName>
    </submittedName>
</protein>
<evidence type="ECO:0000313" key="9">
    <source>
        <dbReference type="EMBL" id="SFQ51353.1"/>
    </source>
</evidence>
<dbReference type="GO" id="GO:0005886">
    <property type="term" value="C:plasma membrane"/>
    <property type="evidence" value="ECO:0007669"/>
    <property type="project" value="UniProtKB-SubCell"/>
</dbReference>
<feature type="transmembrane region" description="Helical" evidence="7">
    <location>
        <begin position="320"/>
        <end position="351"/>
    </location>
</feature>
<sequence>MEVLIFVAVLFLLLITGLHIGVALGVSALTILVIFQGTSLNVVAQQTFNSGNSYALAAIPFFILAGDLIMKGGLAKKILELTDIVTHKIQGGTAMGAMLVSVFFAAVSGSSVASAAAVGKNLVQIMSEKGYPKKFVAGLVATGGTLGLLIPPSLSFILIGSMIGIPVIDLFTAGIVPGVMQAVMLLMMTWWICRRKGWEMPAAIKATRETVRSRASALKSIGSASGVLFLPFLILGGIYLGFFTPTEVSAVAVIYAAFLSVIIYKSIKAKELWGISRDALYQTGMIYLILIGGGLTAYMLKVLGLTAQIVTVVGDWGLTGWQFLIIVNILLLIIGLFLDGVTVIALVAPILFPIATGLGIDPIHFAVIMTMNIEIATLTPPVGLNLFVMSGLTNISIQDVAKGVGPYYIVLFVSLILVTYFPQISLVLLN</sequence>
<keyword evidence="3" id="KW-0997">Cell inner membrane</keyword>
<keyword evidence="10" id="KW-1185">Reference proteome</keyword>
<name>A0A1I5Z4E9_9BACI</name>
<dbReference type="RefSeq" id="WP_093537120.1">
    <property type="nucleotide sequence ID" value="NZ_FOXU01000004.1"/>
</dbReference>
<dbReference type="InterPro" id="IPR004681">
    <property type="entry name" value="TRAP_DctM"/>
</dbReference>
<dbReference type="PANTHER" id="PTHR33362">
    <property type="entry name" value="SIALIC ACID TRAP TRANSPORTER PERMEASE PROTEIN SIAT-RELATED"/>
    <property type="match status" value="1"/>
</dbReference>
<evidence type="ECO:0000256" key="1">
    <source>
        <dbReference type="ARBA" id="ARBA00004429"/>
    </source>
</evidence>
<feature type="transmembrane region" description="Helical" evidence="7">
    <location>
        <begin position="54"/>
        <end position="74"/>
    </location>
</feature>
<keyword evidence="6 7" id="KW-0472">Membrane</keyword>
<keyword evidence="4 7" id="KW-0812">Transmembrane</keyword>
<evidence type="ECO:0000259" key="8">
    <source>
        <dbReference type="Pfam" id="PF06808"/>
    </source>
</evidence>
<dbReference type="OrthoDB" id="9785600at2"/>
<dbReference type="NCBIfam" id="TIGR00786">
    <property type="entry name" value="dctM"/>
    <property type="match status" value="1"/>
</dbReference>